<keyword evidence="2" id="KW-1185">Reference proteome</keyword>
<proteinExistence type="predicted"/>
<sequence>MELATRNARNRIEFGLGDFFLLEPSMKIDNGKLLGCLADGETWRGARRHLQGSVGRRSNKVYSSSGASLKMASRLHHVLSRKD</sequence>
<dbReference type="AlphaFoldDB" id="A0A6G1FCI9"/>
<comment type="caution">
    <text evidence="1">The sequence shown here is derived from an EMBL/GenBank/DDBJ whole genome shotgun (WGS) entry which is preliminary data.</text>
</comment>
<protein>
    <submittedName>
        <fullName evidence="1">Uncharacterized protein</fullName>
    </submittedName>
</protein>
<accession>A0A6G1FCI9</accession>
<name>A0A6G1FCI9_9ORYZ</name>
<dbReference type="EMBL" id="SPHZ02000001">
    <property type="protein sequence ID" value="KAF0934648.1"/>
    <property type="molecule type" value="Genomic_DNA"/>
</dbReference>
<dbReference type="Proteomes" id="UP000479710">
    <property type="component" value="Unassembled WGS sequence"/>
</dbReference>
<reference evidence="1 2" key="1">
    <citation type="submission" date="2019-11" db="EMBL/GenBank/DDBJ databases">
        <title>Whole genome sequence of Oryza granulata.</title>
        <authorList>
            <person name="Li W."/>
        </authorList>
    </citation>
    <scope>NUCLEOTIDE SEQUENCE [LARGE SCALE GENOMIC DNA]</scope>
    <source>
        <strain evidence="2">cv. Menghai</strain>
        <tissue evidence="1">Leaf</tissue>
    </source>
</reference>
<organism evidence="1 2">
    <name type="scientific">Oryza meyeriana var. granulata</name>
    <dbReference type="NCBI Taxonomy" id="110450"/>
    <lineage>
        <taxon>Eukaryota</taxon>
        <taxon>Viridiplantae</taxon>
        <taxon>Streptophyta</taxon>
        <taxon>Embryophyta</taxon>
        <taxon>Tracheophyta</taxon>
        <taxon>Spermatophyta</taxon>
        <taxon>Magnoliopsida</taxon>
        <taxon>Liliopsida</taxon>
        <taxon>Poales</taxon>
        <taxon>Poaceae</taxon>
        <taxon>BOP clade</taxon>
        <taxon>Oryzoideae</taxon>
        <taxon>Oryzeae</taxon>
        <taxon>Oryzinae</taxon>
        <taxon>Oryza</taxon>
        <taxon>Oryza meyeriana</taxon>
    </lineage>
</organism>
<gene>
    <name evidence="1" type="ORF">E2562_026137</name>
</gene>
<evidence type="ECO:0000313" key="1">
    <source>
        <dbReference type="EMBL" id="KAF0934648.1"/>
    </source>
</evidence>
<evidence type="ECO:0000313" key="2">
    <source>
        <dbReference type="Proteomes" id="UP000479710"/>
    </source>
</evidence>